<dbReference type="PANTHER" id="PTHR30093:SF2">
    <property type="entry name" value="TYPE II SECRETION SYSTEM PROTEIN H"/>
    <property type="match status" value="1"/>
</dbReference>
<evidence type="ECO:0000313" key="4">
    <source>
        <dbReference type="Proteomes" id="UP000316426"/>
    </source>
</evidence>
<dbReference type="InterPro" id="IPR011453">
    <property type="entry name" value="DUF1559"/>
</dbReference>
<dbReference type="KEGG" id="bmei:Spa11_43140"/>
<dbReference type="Pfam" id="PF07963">
    <property type="entry name" value="N_methyl"/>
    <property type="match status" value="1"/>
</dbReference>
<dbReference type="InterPro" id="IPR045584">
    <property type="entry name" value="Pilin-like"/>
</dbReference>
<protein>
    <recommendedName>
        <fullName evidence="2">DUF1559 domain-containing protein</fullName>
    </recommendedName>
</protein>
<dbReference type="Proteomes" id="UP000316426">
    <property type="component" value="Chromosome"/>
</dbReference>
<sequence length="362" mass="39397">MNSVSRRRIAFTLVELLVVIAIIGVLVALLLPAVQAARESARRTQCINQLRQMTLAMTSHVDTFKVFPTGGNSIWPKIEDYSTNGKPNGPATQGLGWAFQILPFLEEGAVHGIATTDELDKVSIGLFSCPSRRPPTQHPESGRYLSDYGAANPGELPLTPGDPSSGGSFCHQGEFWGAKSACDNYNCIGRIGRGWKYWGVIVRTNLSIPAPGVAGRPATTPEPLGNTPPVAPRRITDGLSKSMVVSEKRIFSDHYDRGYWFDDRGWSDGWDPDQMRSTMFPVGPDTTLAKVQANSESATWNGTTIILDDRSYGFSFGSAHPNGINTAYADGSVHMISFGVDQEMFNRLGHRSDGETIDESSL</sequence>
<dbReference type="PANTHER" id="PTHR30093">
    <property type="entry name" value="GENERAL SECRETION PATHWAY PROTEIN G"/>
    <property type="match status" value="1"/>
</dbReference>
<keyword evidence="4" id="KW-1185">Reference proteome</keyword>
<evidence type="ECO:0000313" key="3">
    <source>
        <dbReference type="EMBL" id="QDV76089.1"/>
    </source>
</evidence>
<organism evidence="3 4">
    <name type="scientific">Botrimarina mediterranea</name>
    <dbReference type="NCBI Taxonomy" id="2528022"/>
    <lineage>
        <taxon>Bacteria</taxon>
        <taxon>Pseudomonadati</taxon>
        <taxon>Planctomycetota</taxon>
        <taxon>Planctomycetia</taxon>
        <taxon>Pirellulales</taxon>
        <taxon>Lacipirellulaceae</taxon>
        <taxon>Botrimarina</taxon>
    </lineage>
</organism>
<gene>
    <name evidence="3" type="ORF">Spa11_43140</name>
</gene>
<dbReference type="Pfam" id="PF07596">
    <property type="entry name" value="SBP_bac_10"/>
    <property type="match status" value="1"/>
</dbReference>
<dbReference type="AlphaFoldDB" id="A0A518KE96"/>
<dbReference type="NCBIfam" id="TIGR02532">
    <property type="entry name" value="IV_pilin_GFxxxE"/>
    <property type="match status" value="1"/>
</dbReference>
<accession>A0A518KE96</accession>
<dbReference type="NCBIfam" id="TIGR04294">
    <property type="entry name" value="pre_pil_HX9DG"/>
    <property type="match status" value="1"/>
</dbReference>
<evidence type="ECO:0000259" key="2">
    <source>
        <dbReference type="Pfam" id="PF07596"/>
    </source>
</evidence>
<dbReference type="Gene3D" id="3.30.700.10">
    <property type="entry name" value="Glycoprotein, Type 4 Pilin"/>
    <property type="match status" value="1"/>
</dbReference>
<dbReference type="RefSeq" id="WP_145117093.1">
    <property type="nucleotide sequence ID" value="NZ_CP036349.1"/>
</dbReference>
<reference evidence="3 4" key="1">
    <citation type="submission" date="2019-02" db="EMBL/GenBank/DDBJ databases">
        <title>Deep-cultivation of Planctomycetes and their phenomic and genomic characterization uncovers novel biology.</title>
        <authorList>
            <person name="Wiegand S."/>
            <person name="Jogler M."/>
            <person name="Boedeker C."/>
            <person name="Pinto D."/>
            <person name="Vollmers J."/>
            <person name="Rivas-Marin E."/>
            <person name="Kohn T."/>
            <person name="Peeters S.H."/>
            <person name="Heuer A."/>
            <person name="Rast P."/>
            <person name="Oberbeckmann S."/>
            <person name="Bunk B."/>
            <person name="Jeske O."/>
            <person name="Meyerdierks A."/>
            <person name="Storesund J.E."/>
            <person name="Kallscheuer N."/>
            <person name="Luecker S."/>
            <person name="Lage O.M."/>
            <person name="Pohl T."/>
            <person name="Merkel B.J."/>
            <person name="Hornburger P."/>
            <person name="Mueller R.-W."/>
            <person name="Bruemmer F."/>
            <person name="Labrenz M."/>
            <person name="Spormann A.M."/>
            <person name="Op den Camp H."/>
            <person name="Overmann J."/>
            <person name="Amann R."/>
            <person name="Jetten M.S.M."/>
            <person name="Mascher T."/>
            <person name="Medema M.H."/>
            <person name="Devos D.P."/>
            <person name="Kaster A.-K."/>
            <person name="Ovreas L."/>
            <person name="Rohde M."/>
            <person name="Galperin M.Y."/>
            <person name="Jogler C."/>
        </authorList>
    </citation>
    <scope>NUCLEOTIDE SEQUENCE [LARGE SCALE GENOMIC DNA]</scope>
    <source>
        <strain evidence="3 4">Spa11</strain>
    </source>
</reference>
<evidence type="ECO:0000256" key="1">
    <source>
        <dbReference type="SAM" id="MobiDB-lite"/>
    </source>
</evidence>
<dbReference type="InterPro" id="IPR012902">
    <property type="entry name" value="N_methyl_site"/>
</dbReference>
<proteinExistence type="predicted"/>
<feature type="region of interest" description="Disordered" evidence="1">
    <location>
        <begin position="130"/>
        <end position="163"/>
    </location>
</feature>
<dbReference type="EMBL" id="CP036349">
    <property type="protein sequence ID" value="QDV76089.1"/>
    <property type="molecule type" value="Genomic_DNA"/>
</dbReference>
<feature type="domain" description="DUF1559" evidence="2">
    <location>
        <begin position="35"/>
        <end position="343"/>
    </location>
</feature>
<name>A0A518KE96_9BACT</name>
<feature type="region of interest" description="Disordered" evidence="1">
    <location>
        <begin position="213"/>
        <end position="232"/>
    </location>
</feature>
<dbReference type="SUPFAM" id="SSF54523">
    <property type="entry name" value="Pili subunits"/>
    <property type="match status" value="1"/>
</dbReference>
<dbReference type="InterPro" id="IPR027558">
    <property type="entry name" value="Pre_pil_HX9DG_C"/>
</dbReference>